<accession>N6TFS5</accession>
<dbReference type="Gene3D" id="2.20.110.10">
    <property type="entry name" value="Histone H3 K4-specific methyltransferase SET7/9 N-terminal domain"/>
    <property type="match status" value="1"/>
</dbReference>
<keyword evidence="3" id="KW-0969">Cilium</keyword>
<name>N6TFS5_DENPD</name>
<sequence length="420" mass="47977">MSATVLTANEQPPKKIDIDFSSARRTSFLPDVLLNESDSIQGPSSLKGVKYKLTYEQQILECHEDDEVFSSMYVKQAEFEHRALKRFCTGSKYLGQWSKLGIAGKGIYKYPHGVIYDGYFNRNGEFHGTGILVYPNGQKIEGIWRNGKLGDNSNFVTKAGIVMNKNYCMLPDRRFQIEFENDFNPPGEEYLTNQMPPPRNIPHDCYDLVEGFYDPRVKTVYAHSKDGASNMHVIDSKQSMFSGRKSANCLRKESKYPDTAVEDEYGNTNSNPLLNEMLAEGKFGDTREISWIPTALQENWITHNCRKAWDEATGYRPDLYEEWTKGSSDLQEETGATSDEKHKSILCKLALTEKKTDPNKADEPQFYSFIQTKKDDQEMKTLNTLRKMFLGKPIDLADVETRDRVLSLISESYDLPTEKA</sequence>
<dbReference type="EMBL" id="KB740975">
    <property type="protein sequence ID" value="ENN76588.1"/>
    <property type="molecule type" value="Genomic_DNA"/>
</dbReference>
<comment type="subcellular location">
    <subcellularLocation>
        <location evidence="1">Cell projection</location>
        <location evidence="1">Cilium</location>
        <location evidence="1">Flagellum</location>
    </subcellularLocation>
</comment>
<evidence type="ECO:0000313" key="5">
    <source>
        <dbReference type="EMBL" id="ENN76588.1"/>
    </source>
</evidence>
<dbReference type="GO" id="GO:0031514">
    <property type="term" value="C:motile cilium"/>
    <property type="evidence" value="ECO:0007669"/>
    <property type="project" value="UniProtKB-SubCell"/>
</dbReference>
<reference evidence="5" key="1">
    <citation type="journal article" date="2013" name="Genome Biol.">
        <title>Draft genome of the mountain pine beetle, Dendroctonus ponderosae Hopkins, a major forest pest.</title>
        <authorList>
            <person name="Keeling C.I."/>
            <person name="Yuen M.M."/>
            <person name="Liao N.Y."/>
            <person name="Docking T.R."/>
            <person name="Chan S.K."/>
            <person name="Taylor G.A."/>
            <person name="Palmquist D.L."/>
            <person name="Jackman S.D."/>
            <person name="Nguyen A."/>
            <person name="Li M."/>
            <person name="Henderson H."/>
            <person name="Janes J.K."/>
            <person name="Zhao Y."/>
            <person name="Pandoh P."/>
            <person name="Moore R."/>
            <person name="Sperling F.A."/>
            <person name="Huber D.P."/>
            <person name="Birol I."/>
            <person name="Jones S.J."/>
            <person name="Bohlmann J."/>
        </authorList>
    </citation>
    <scope>NUCLEOTIDE SEQUENCE</scope>
</reference>
<keyword evidence="2" id="KW-0282">Flagellum</keyword>
<dbReference type="PANTHER" id="PTHR46437:SF1">
    <property type="entry name" value="MORN REPEAT-CONTAINING PROTEIN 5"/>
    <property type="match status" value="1"/>
</dbReference>
<proteinExistence type="predicted"/>
<dbReference type="SUPFAM" id="SSF82185">
    <property type="entry name" value="Histone H3 K4-specific methyltransferase SET7/9 N-terminal domain"/>
    <property type="match status" value="1"/>
</dbReference>
<dbReference type="AlphaFoldDB" id="N6TFS5"/>
<evidence type="ECO:0000256" key="3">
    <source>
        <dbReference type="ARBA" id="ARBA00023069"/>
    </source>
</evidence>
<organism evidence="5">
    <name type="scientific">Dendroctonus ponderosae</name>
    <name type="common">Mountain pine beetle</name>
    <dbReference type="NCBI Taxonomy" id="77166"/>
    <lineage>
        <taxon>Eukaryota</taxon>
        <taxon>Metazoa</taxon>
        <taxon>Ecdysozoa</taxon>
        <taxon>Arthropoda</taxon>
        <taxon>Hexapoda</taxon>
        <taxon>Insecta</taxon>
        <taxon>Pterygota</taxon>
        <taxon>Neoptera</taxon>
        <taxon>Endopterygota</taxon>
        <taxon>Coleoptera</taxon>
        <taxon>Polyphaga</taxon>
        <taxon>Cucujiformia</taxon>
        <taxon>Curculionidae</taxon>
        <taxon>Scolytinae</taxon>
        <taxon>Dendroctonus</taxon>
    </lineage>
</organism>
<evidence type="ECO:0000256" key="1">
    <source>
        <dbReference type="ARBA" id="ARBA00004230"/>
    </source>
</evidence>
<evidence type="ECO:0000256" key="2">
    <source>
        <dbReference type="ARBA" id="ARBA00022846"/>
    </source>
</evidence>
<dbReference type="OrthoDB" id="300500at2759"/>
<gene>
    <name evidence="5" type="ORF">YQE_07037</name>
</gene>
<protein>
    <submittedName>
        <fullName evidence="5">Uncharacterized protein</fullName>
    </submittedName>
</protein>
<dbReference type="HOGENOM" id="CLU_654293_0_0_1"/>
<dbReference type="InterPro" id="IPR042814">
    <property type="entry name" value="Morn5"/>
</dbReference>
<feature type="non-terminal residue" evidence="5">
    <location>
        <position position="1"/>
    </location>
</feature>
<keyword evidence="4" id="KW-0966">Cell projection</keyword>
<dbReference type="PANTHER" id="PTHR46437">
    <property type="entry name" value="MORN REPEAT-CONTAINING PROTEIN 5"/>
    <property type="match status" value="1"/>
</dbReference>
<evidence type="ECO:0000256" key="4">
    <source>
        <dbReference type="ARBA" id="ARBA00023273"/>
    </source>
</evidence>